<protein>
    <submittedName>
        <fullName evidence="3">Cassette chromosome recombinase B4</fullName>
    </submittedName>
</protein>
<dbReference type="GO" id="GO:0003677">
    <property type="term" value="F:DNA binding"/>
    <property type="evidence" value="ECO:0007669"/>
    <property type="project" value="InterPro"/>
</dbReference>
<dbReference type="Pfam" id="PF13408">
    <property type="entry name" value="Zn_ribbon_recom"/>
    <property type="match status" value="1"/>
</dbReference>
<dbReference type="Gene3D" id="3.90.1750.20">
    <property type="entry name" value="Putative Large Serine Recombinase, Chain B, Domain 2"/>
    <property type="match status" value="1"/>
</dbReference>
<dbReference type="PANTHER" id="PTHR30461:SF23">
    <property type="entry name" value="DNA RECOMBINASE-RELATED"/>
    <property type="match status" value="1"/>
</dbReference>
<feature type="domain" description="Recombinase" evidence="2">
    <location>
        <begin position="38"/>
        <end position="162"/>
    </location>
</feature>
<dbReference type="InterPro" id="IPR025827">
    <property type="entry name" value="Zn_ribbon_recom_dom"/>
</dbReference>
<name>A0A1B1UYB6_STAHA</name>
<accession>A0A1B1UYB6</accession>
<dbReference type="GO" id="GO:0000150">
    <property type="term" value="F:DNA strand exchange activity"/>
    <property type="evidence" value="ECO:0007669"/>
    <property type="project" value="InterPro"/>
</dbReference>
<sequence>MLQILASFAEFERNTIVENVYNGQRQRAIEGYYQGNLPLGYDKVPDSKKELMINQHEANIVKYIFESYAKGHGYRKIANALNHKGYVTKKGKPFSISSITYIISNPFYIGKIQFAKYRQWSDKRRKGLNEEPIIADGKHAPIIDRNLWDKVQFKRKESRKKPQVHGKGTNLLTGIVKCPKCGAAMAASNTTNILKDGTKKRIRYYSCSNFRNKGSKVCSANSVRADVLEKYVMDQILEIIKSKKVLKQLVEKVNEQSQIDVSSLNHDIAYKQSQYEEIKAKMHTLTKTIEDSPDLDSVLKPTILSYQDELNQINNQIHQLERDKQAEAPHYDADMIANILQTIFKDIDKLEKSQLKSLYLTVIDRIDIRKDEHHKKQFYVTLKLNHDIIKQLFNNHPLDEVLLSTSSLFLSQTLYITIE</sequence>
<dbReference type="InterPro" id="IPR011109">
    <property type="entry name" value="DNA_bind_recombinase_dom"/>
</dbReference>
<dbReference type="InterPro" id="IPR050639">
    <property type="entry name" value="SSR_resolvase"/>
</dbReference>
<reference evidence="3" key="1">
    <citation type="submission" date="2016-05" db="EMBL/GenBank/DDBJ databases">
        <title>Clue for the horizontal gene transfer of serine-aspartate repeat gene from a novel composite staphylococcal cassette chromosome of Staphylococcus haemolyticus.</title>
        <authorList>
            <person name="Wu Z."/>
            <person name="Xue H."/>
            <person name="Zhao X."/>
        </authorList>
    </citation>
    <scope>NUCLEOTIDE SEQUENCE</scope>
    <source>
        <strain evidence="3">BC05211</strain>
    </source>
</reference>
<evidence type="ECO:0000259" key="1">
    <source>
        <dbReference type="PROSITE" id="PS51736"/>
    </source>
</evidence>
<dbReference type="InterPro" id="IPR006119">
    <property type="entry name" value="Resolv_N"/>
</dbReference>
<dbReference type="AlphaFoldDB" id="A0A1B1UYB6"/>
<dbReference type="PROSITE" id="PS51737">
    <property type="entry name" value="RECOMBINASE_DNA_BIND"/>
    <property type="match status" value="1"/>
</dbReference>
<dbReference type="EMBL" id="KX181861">
    <property type="protein sequence ID" value="ANW08072.1"/>
    <property type="molecule type" value="Genomic_DNA"/>
</dbReference>
<proteinExistence type="predicted"/>
<dbReference type="PROSITE" id="PS51736">
    <property type="entry name" value="RECOMBINASES_3"/>
    <property type="match status" value="1"/>
</dbReference>
<dbReference type="Pfam" id="PF07508">
    <property type="entry name" value="Recombinase"/>
    <property type="match status" value="1"/>
</dbReference>
<evidence type="ECO:0000259" key="2">
    <source>
        <dbReference type="PROSITE" id="PS51737"/>
    </source>
</evidence>
<dbReference type="InterPro" id="IPR038109">
    <property type="entry name" value="DNA_bind_recomb_sf"/>
</dbReference>
<organism evidence="3">
    <name type="scientific">Staphylococcus haemolyticus</name>
    <dbReference type="NCBI Taxonomy" id="1283"/>
    <lineage>
        <taxon>Bacteria</taxon>
        <taxon>Bacillati</taxon>
        <taxon>Bacillota</taxon>
        <taxon>Bacilli</taxon>
        <taxon>Bacillales</taxon>
        <taxon>Staphylococcaceae</taxon>
        <taxon>Staphylococcus</taxon>
    </lineage>
</organism>
<feature type="domain" description="Resolvase/invertase-type recombinase catalytic" evidence="1">
    <location>
        <begin position="1"/>
        <end position="31"/>
    </location>
</feature>
<dbReference type="PANTHER" id="PTHR30461">
    <property type="entry name" value="DNA-INVERTASE FROM LAMBDOID PROPHAGE"/>
    <property type="match status" value="1"/>
</dbReference>
<evidence type="ECO:0000313" key="3">
    <source>
        <dbReference type="EMBL" id="ANW08072.1"/>
    </source>
</evidence>